<evidence type="ECO:0000313" key="7">
    <source>
        <dbReference type="EMBL" id="PVZ99415.1"/>
    </source>
</evidence>
<dbReference type="GO" id="GO:0005737">
    <property type="term" value="C:cytoplasm"/>
    <property type="evidence" value="ECO:0007669"/>
    <property type="project" value="TreeGrafter"/>
</dbReference>
<dbReference type="Pfam" id="PF00615">
    <property type="entry name" value="RGS"/>
    <property type="match status" value="1"/>
</dbReference>
<gene>
    <name evidence="7" type="ORF">BB558_004557</name>
</gene>
<dbReference type="InterPro" id="IPR011899">
    <property type="entry name" value="Glutaredoxin_euk/vir"/>
</dbReference>
<dbReference type="GO" id="GO:0004602">
    <property type="term" value="F:glutathione peroxidase activity"/>
    <property type="evidence" value="ECO:0007669"/>
    <property type="project" value="UniProtKB-ARBA"/>
</dbReference>
<sequence>MFTLNSRTSVNHNSLNNLDSANTLQPNSFNSPYRNCEFSKTQIHPISTKDVLDPNLQKQNTLFSFKKFWKSSKAHKPSLSPSKTEPIQKNNIPNYQKILNNDLTSILNNNISLSYLFVSLIIDFSPEVILFFLEAREFSNNINVSKESRKKHAQIIWNAFIRKSAPLEININSSIRQHLLEEINKDTISPDVFSKPQAHMFNLLESTLINFIQKPIYNQMVDNITSINISKSKTQHCELYVAAQISNALKKTYGIFITTQKNTHPVPGPSVLNEHALTSSDLRTSLEAWAQTFVNRYLQMPLPTHESTCITLGYSMFETGNLSKKKAPFETKSIRTMNTASTFDNHDSSITVNNFSPNYNSNNVNINHNDLRDSSTIKISKKKDQIESNKVVVYSKTYCPYCIRAKDALKKLTNNIVIVELDELDDGSEIQSYLAQLTGQRTVPNIFINNKHIGGCDDLMAKIRKNEIQKLLL</sequence>
<evidence type="ECO:0000313" key="8">
    <source>
        <dbReference type="Proteomes" id="UP000245591"/>
    </source>
</evidence>
<dbReference type="Gene3D" id="3.40.30.10">
    <property type="entry name" value="Glutaredoxin"/>
    <property type="match status" value="1"/>
</dbReference>
<dbReference type="EMBL" id="MBFU01000434">
    <property type="protein sequence ID" value="PVZ99415.1"/>
    <property type="molecule type" value="Genomic_DNA"/>
</dbReference>
<dbReference type="GO" id="GO:0034599">
    <property type="term" value="P:cellular response to oxidative stress"/>
    <property type="evidence" value="ECO:0007669"/>
    <property type="project" value="TreeGrafter"/>
</dbReference>
<dbReference type="InterPro" id="IPR036249">
    <property type="entry name" value="Thioredoxin-like_sf"/>
</dbReference>
<keyword evidence="4" id="KW-0676">Redox-active center</keyword>
<dbReference type="AlphaFoldDB" id="A0A2U1J2W3"/>
<evidence type="ECO:0000256" key="4">
    <source>
        <dbReference type="ARBA" id="ARBA00023284"/>
    </source>
</evidence>
<keyword evidence="1" id="KW-0813">Transport</keyword>
<dbReference type="GO" id="GO:0015038">
    <property type="term" value="F:glutathione disulfide oxidoreductase activity"/>
    <property type="evidence" value="ECO:0007669"/>
    <property type="project" value="TreeGrafter"/>
</dbReference>
<organism evidence="7 8">
    <name type="scientific">Smittium angustum</name>
    <dbReference type="NCBI Taxonomy" id="133377"/>
    <lineage>
        <taxon>Eukaryota</taxon>
        <taxon>Fungi</taxon>
        <taxon>Fungi incertae sedis</taxon>
        <taxon>Zoopagomycota</taxon>
        <taxon>Kickxellomycotina</taxon>
        <taxon>Harpellomycetes</taxon>
        <taxon>Harpellales</taxon>
        <taxon>Legeriomycetaceae</taxon>
        <taxon>Smittium</taxon>
    </lineage>
</organism>
<keyword evidence="3" id="KW-1015">Disulfide bond</keyword>
<dbReference type="Pfam" id="PF00462">
    <property type="entry name" value="Glutaredoxin"/>
    <property type="match status" value="1"/>
</dbReference>
<dbReference type="SMART" id="SM00315">
    <property type="entry name" value="RGS"/>
    <property type="match status" value="1"/>
</dbReference>
<proteinExistence type="predicted"/>
<reference evidence="7 8" key="1">
    <citation type="journal article" date="2018" name="MBio">
        <title>Comparative Genomics Reveals the Core Gene Toolbox for the Fungus-Insect Symbiosis.</title>
        <authorList>
            <person name="Wang Y."/>
            <person name="Stata M."/>
            <person name="Wang W."/>
            <person name="Stajich J.E."/>
            <person name="White M.M."/>
            <person name="Moncalvo J.M."/>
        </authorList>
    </citation>
    <scope>NUCLEOTIDE SEQUENCE [LARGE SCALE GENOMIC DNA]</scope>
    <source>
        <strain evidence="7 8">AUS-126-30</strain>
    </source>
</reference>
<dbReference type="PANTHER" id="PTHR45694">
    <property type="entry name" value="GLUTAREDOXIN 2"/>
    <property type="match status" value="1"/>
</dbReference>
<dbReference type="NCBIfam" id="TIGR02180">
    <property type="entry name" value="GRX_euk"/>
    <property type="match status" value="1"/>
</dbReference>
<dbReference type="SUPFAM" id="SSF48097">
    <property type="entry name" value="Regulator of G-protein signaling, RGS"/>
    <property type="match status" value="1"/>
</dbReference>
<comment type="caution">
    <text evidence="7">The sequence shown here is derived from an EMBL/GenBank/DDBJ whole genome shotgun (WGS) entry which is preliminary data.</text>
</comment>
<dbReference type="PROSITE" id="PS51354">
    <property type="entry name" value="GLUTAREDOXIN_2"/>
    <property type="match status" value="1"/>
</dbReference>
<dbReference type="InterPro" id="IPR014025">
    <property type="entry name" value="Glutaredoxin_subgr"/>
</dbReference>
<dbReference type="Gene3D" id="1.10.167.10">
    <property type="entry name" value="Regulator of G-protein Signalling 4, domain 2"/>
    <property type="match status" value="1"/>
</dbReference>
<evidence type="ECO:0000256" key="5">
    <source>
        <dbReference type="SAM" id="MobiDB-lite"/>
    </source>
</evidence>
<feature type="region of interest" description="Disordered" evidence="5">
    <location>
        <begin position="1"/>
        <end position="26"/>
    </location>
</feature>
<evidence type="ECO:0000256" key="3">
    <source>
        <dbReference type="ARBA" id="ARBA00023157"/>
    </source>
</evidence>
<keyword evidence="8" id="KW-1185">Reference proteome</keyword>
<dbReference type="CDD" id="cd03419">
    <property type="entry name" value="GRX_GRXh_1_2_like"/>
    <property type="match status" value="1"/>
</dbReference>
<dbReference type="CDD" id="cd07440">
    <property type="entry name" value="RGS"/>
    <property type="match status" value="1"/>
</dbReference>
<evidence type="ECO:0000256" key="1">
    <source>
        <dbReference type="ARBA" id="ARBA00022448"/>
    </source>
</evidence>
<protein>
    <recommendedName>
        <fullName evidence="6">RGS domain-containing protein</fullName>
    </recommendedName>
</protein>
<keyword evidence="2" id="KW-0249">Electron transport</keyword>
<dbReference type="SUPFAM" id="SSF52833">
    <property type="entry name" value="Thioredoxin-like"/>
    <property type="match status" value="1"/>
</dbReference>
<dbReference type="InterPro" id="IPR002109">
    <property type="entry name" value="Glutaredoxin"/>
</dbReference>
<dbReference type="FunFam" id="3.40.30.10:FF:000026">
    <property type="entry name" value="Glutaredoxin 2"/>
    <property type="match status" value="1"/>
</dbReference>
<dbReference type="InterPro" id="IPR036305">
    <property type="entry name" value="RGS_sf"/>
</dbReference>
<dbReference type="InterPro" id="IPR044926">
    <property type="entry name" value="RGS_subdomain_2"/>
</dbReference>
<evidence type="ECO:0000256" key="2">
    <source>
        <dbReference type="ARBA" id="ARBA00022982"/>
    </source>
</evidence>
<feature type="domain" description="RGS" evidence="6">
    <location>
        <begin position="102"/>
        <end position="206"/>
    </location>
</feature>
<dbReference type="Proteomes" id="UP000245591">
    <property type="component" value="Unassembled WGS sequence"/>
</dbReference>
<dbReference type="PROSITE" id="PS50132">
    <property type="entry name" value="RGS"/>
    <property type="match status" value="1"/>
</dbReference>
<accession>A0A2U1J2W3</accession>
<dbReference type="InterPro" id="IPR016137">
    <property type="entry name" value="RGS"/>
</dbReference>
<dbReference type="PANTHER" id="PTHR45694:SF18">
    <property type="entry name" value="GLUTAREDOXIN-1-RELATED"/>
    <property type="match status" value="1"/>
</dbReference>
<evidence type="ECO:0000259" key="6">
    <source>
        <dbReference type="PROSITE" id="PS50132"/>
    </source>
</evidence>
<dbReference type="InterPro" id="IPR011767">
    <property type="entry name" value="GLR_AS"/>
</dbReference>
<dbReference type="PROSITE" id="PS00195">
    <property type="entry name" value="GLUTAREDOXIN_1"/>
    <property type="match status" value="1"/>
</dbReference>
<dbReference type="PRINTS" id="PR00160">
    <property type="entry name" value="GLUTAREDOXIN"/>
</dbReference>
<name>A0A2U1J2W3_SMIAN</name>